<dbReference type="PANTHER" id="PTHR42790:SF4">
    <property type="entry name" value="VALINE--PYRUVATE AMINOTRANSFERASE"/>
    <property type="match status" value="1"/>
</dbReference>
<evidence type="ECO:0000256" key="4">
    <source>
        <dbReference type="ARBA" id="ARBA00022898"/>
    </source>
</evidence>
<dbReference type="Pfam" id="PF00155">
    <property type="entry name" value="Aminotran_1_2"/>
    <property type="match status" value="1"/>
</dbReference>
<dbReference type="InterPro" id="IPR050859">
    <property type="entry name" value="Class-I_PLP-dep_aminotransf"/>
</dbReference>
<dbReference type="SUPFAM" id="SSF53383">
    <property type="entry name" value="PLP-dependent transferases"/>
    <property type="match status" value="1"/>
</dbReference>
<dbReference type="NCBIfam" id="NF006964">
    <property type="entry name" value="PRK09440.1-2"/>
    <property type="match status" value="1"/>
</dbReference>
<dbReference type="GO" id="GO:0009042">
    <property type="term" value="F:valine-pyruvate transaminase activity"/>
    <property type="evidence" value="ECO:0007669"/>
    <property type="project" value="UniProtKB-EC"/>
</dbReference>
<name>A0AAE3EHW1_9SPIR</name>
<dbReference type="Gene3D" id="3.40.640.10">
    <property type="entry name" value="Type I PLP-dependent aspartate aminotransferase-like (Major domain)"/>
    <property type="match status" value="1"/>
</dbReference>
<evidence type="ECO:0000259" key="5">
    <source>
        <dbReference type="Pfam" id="PF00155"/>
    </source>
</evidence>
<sequence>MNFSSFGKKLTGDSGILRLMDDLGRPLPEGVVPRMLGGGNPARITKVEQAYRREMESLLARPDEFENAISRYDAPQGRIRFIESLVGFFRGQYGWDIGPENIAITNGSQSAFFYLFNLFSENGKERKTILFPLVPEYVGYADQGIDPDTFVTLPARTTNDDEHTFKYRIDLPLVTEYLADHPEVGALCVSRPTNPTGNVLTDDEIRALARLAARHGIPLMIDNAYGMPFPDIIFPDMLDGTPAPYWDEHTILSMSLSKIGLPSLRTGIVIASAEIVRAISSLNSIVALASGSLGQVLAEGMILSGELKSLASDVVQPFYRGKSREAQAWVSEFWEGRPWQIHRNEGSIFLWLYLPDLTIPAIELYAHLKSRGVVVVPGEYFFFGREKGSDAEQSWKNHPHREKCLRLNYSRPAEEVREGLRIISEVSGIYR</sequence>
<keyword evidence="3 6" id="KW-0808">Transferase</keyword>
<evidence type="ECO:0000256" key="2">
    <source>
        <dbReference type="ARBA" id="ARBA00022576"/>
    </source>
</evidence>
<protein>
    <submittedName>
        <fullName evidence="6">Valine--pyruvate transaminase</fullName>
        <ecNumber evidence="6">2.6.1.66</ecNumber>
    </submittedName>
</protein>
<comment type="caution">
    <text evidence="6">The sequence shown here is derived from an EMBL/GenBank/DDBJ whole genome shotgun (WGS) entry which is preliminary data.</text>
</comment>
<keyword evidence="4" id="KW-0663">Pyridoxal phosphate</keyword>
<dbReference type="PANTHER" id="PTHR42790">
    <property type="entry name" value="AMINOTRANSFERASE"/>
    <property type="match status" value="1"/>
</dbReference>
<evidence type="ECO:0000256" key="1">
    <source>
        <dbReference type="ARBA" id="ARBA00001933"/>
    </source>
</evidence>
<gene>
    <name evidence="6" type="ORF">K7J14_08230</name>
</gene>
<proteinExistence type="predicted"/>
<dbReference type="InterPro" id="IPR015424">
    <property type="entry name" value="PyrdxlP-dep_Trfase"/>
</dbReference>
<dbReference type="InterPro" id="IPR015421">
    <property type="entry name" value="PyrdxlP-dep_Trfase_major"/>
</dbReference>
<keyword evidence="7" id="KW-1185">Reference proteome</keyword>
<evidence type="ECO:0000313" key="7">
    <source>
        <dbReference type="Proteomes" id="UP001198163"/>
    </source>
</evidence>
<dbReference type="Proteomes" id="UP001198163">
    <property type="component" value="Unassembled WGS sequence"/>
</dbReference>
<dbReference type="AlphaFoldDB" id="A0AAE3EHW1"/>
<dbReference type="CDD" id="cd00609">
    <property type="entry name" value="AAT_like"/>
    <property type="match status" value="1"/>
</dbReference>
<dbReference type="InterPro" id="IPR004839">
    <property type="entry name" value="Aminotransferase_I/II_large"/>
</dbReference>
<keyword evidence="2 6" id="KW-0032">Aminotransferase</keyword>
<dbReference type="GO" id="GO:1901605">
    <property type="term" value="P:alpha-amino acid metabolic process"/>
    <property type="evidence" value="ECO:0007669"/>
    <property type="project" value="TreeGrafter"/>
</dbReference>
<dbReference type="EMBL" id="JAINWA010000003">
    <property type="protein sequence ID" value="MCD1654691.1"/>
    <property type="molecule type" value="Genomic_DNA"/>
</dbReference>
<dbReference type="GO" id="GO:0005829">
    <property type="term" value="C:cytosol"/>
    <property type="evidence" value="ECO:0007669"/>
    <property type="project" value="TreeGrafter"/>
</dbReference>
<dbReference type="EC" id="2.6.1.66" evidence="6"/>
<evidence type="ECO:0000256" key="3">
    <source>
        <dbReference type="ARBA" id="ARBA00022679"/>
    </source>
</evidence>
<reference evidence="6" key="1">
    <citation type="submission" date="2021-08" db="EMBL/GenBank/DDBJ databases">
        <title>Comparative analyses of Brucepasteria parasyntrophica and Teretinema zuelzerae.</title>
        <authorList>
            <person name="Song Y."/>
            <person name="Brune A."/>
        </authorList>
    </citation>
    <scope>NUCLEOTIDE SEQUENCE</scope>
    <source>
        <strain evidence="6">DSM 1903</strain>
    </source>
</reference>
<comment type="cofactor">
    <cofactor evidence="1">
        <name>pyridoxal 5'-phosphate</name>
        <dbReference type="ChEBI" id="CHEBI:597326"/>
    </cofactor>
</comment>
<feature type="domain" description="Aminotransferase class I/classII large" evidence="5">
    <location>
        <begin position="67"/>
        <end position="421"/>
    </location>
</feature>
<organism evidence="6 7">
    <name type="scientific">Teretinema zuelzerae</name>
    <dbReference type="NCBI Taxonomy" id="156"/>
    <lineage>
        <taxon>Bacteria</taxon>
        <taxon>Pseudomonadati</taxon>
        <taxon>Spirochaetota</taxon>
        <taxon>Spirochaetia</taxon>
        <taxon>Spirochaetales</taxon>
        <taxon>Treponemataceae</taxon>
        <taxon>Teretinema</taxon>
    </lineage>
</organism>
<dbReference type="GO" id="GO:0030170">
    <property type="term" value="F:pyridoxal phosphate binding"/>
    <property type="evidence" value="ECO:0007669"/>
    <property type="project" value="InterPro"/>
</dbReference>
<dbReference type="RefSeq" id="WP_230755172.1">
    <property type="nucleotide sequence ID" value="NZ_JAINWA010000003.1"/>
</dbReference>
<accession>A0AAE3EHW1</accession>
<evidence type="ECO:0000313" key="6">
    <source>
        <dbReference type="EMBL" id="MCD1654691.1"/>
    </source>
</evidence>